<dbReference type="PANTHER" id="PTHR42912">
    <property type="entry name" value="METHYLTRANSFERASE"/>
    <property type="match status" value="1"/>
</dbReference>
<dbReference type="InterPro" id="IPR050508">
    <property type="entry name" value="Methyltransf_Superfamily"/>
</dbReference>
<reference evidence="3" key="1">
    <citation type="journal article" date="2019" name="Int. J. Syst. Evol. Microbiol.">
        <title>The Global Catalogue of Microorganisms (GCM) 10K type strain sequencing project: providing services to taxonomists for standard genome sequencing and annotation.</title>
        <authorList>
            <consortium name="The Broad Institute Genomics Platform"/>
            <consortium name="The Broad Institute Genome Sequencing Center for Infectious Disease"/>
            <person name="Wu L."/>
            <person name="Ma J."/>
        </authorList>
    </citation>
    <scope>NUCLEOTIDE SEQUENCE [LARGE SCALE GENOMIC DNA]</scope>
    <source>
        <strain evidence="3">JCM 17106</strain>
    </source>
</reference>
<feature type="domain" description="Methyltransferase type 11" evidence="1">
    <location>
        <begin position="26"/>
        <end position="116"/>
    </location>
</feature>
<dbReference type="Gene3D" id="3.40.50.150">
    <property type="entry name" value="Vaccinia Virus protein VP39"/>
    <property type="match status" value="1"/>
</dbReference>
<dbReference type="Pfam" id="PF08241">
    <property type="entry name" value="Methyltransf_11"/>
    <property type="match status" value="1"/>
</dbReference>
<comment type="caution">
    <text evidence="2">The sequence shown here is derived from an EMBL/GenBank/DDBJ whole genome shotgun (WGS) entry which is preliminary data.</text>
</comment>
<evidence type="ECO:0000259" key="1">
    <source>
        <dbReference type="Pfam" id="PF08241"/>
    </source>
</evidence>
<dbReference type="SUPFAM" id="SSF53335">
    <property type="entry name" value="S-adenosyl-L-methionine-dependent methyltransferases"/>
    <property type="match status" value="1"/>
</dbReference>
<organism evidence="2 3">
    <name type="scientific">Aquimarina addita</name>
    <dbReference type="NCBI Taxonomy" id="870485"/>
    <lineage>
        <taxon>Bacteria</taxon>
        <taxon>Pseudomonadati</taxon>
        <taxon>Bacteroidota</taxon>
        <taxon>Flavobacteriia</taxon>
        <taxon>Flavobacteriales</taxon>
        <taxon>Flavobacteriaceae</taxon>
        <taxon>Aquimarina</taxon>
    </lineage>
</organism>
<proteinExistence type="predicted"/>
<dbReference type="EMBL" id="BAABCW010000004">
    <property type="protein sequence ID" value="GAA4114063.1"/>
    <property type="molecule type" value="Genomic_DNA"/>
</dbReference>
<dbReference type="GO" id="GO:0008168">
    <property type="term" value="F:methyltransferase activity"/>
    <property type="evidence" value="ECO:0007669"/>
    <property type="project" value="UniProtKB-KW"/>
</dbReference>
<dbReference type="InterPro" id="IPR013216">
    <property type="entry name" value="Methyltransf_11"/>
</dbReference>
<dbReference type="Proteomes" id="UP001500459">
    <property type="component" value="Unassembled WGS sequence"/>
</dbReference>
<keyword evidence="2" id="KW-0489">Methyltransferase</keyword>
<dbReference type="CDD" id="cd02440">
    <property type="entry name" value="AdoMet_MTases"/>
    <property type="match status" value="1"/>
</dbReference>
<evidence type="ECO:0000313" key="3">
    <source>
        <dbReference type="Proteomes" id="UP001500459"/>
    </source>
</evidence>
<sequence>MIDVFLKPQKYNLYKEVNSFPAGNLLEIGVGNGKYLHLYQNHKITGIDISSRMLKIAQKQEVYDIRLVQMNGEHLLFSDHHFDYIVVSHTITVVDNPEKLFQEMYRVLKPTGHIFILNHFTPKNWLRYLDLGFHRISRILHFKSKFRIEDIASIKKFNLIKEIEYKPLSYFKLLIYSKT</sequence>
<keyword evidence="2" id="KW-0808">Transferase</keyword>
<evidence type="ECO:0000313" key="2">
    <source>
        <dbReference type="EMBL" id="GAA4114063.1"/>
    </source>
</evidence>
<gene>
    <name evidence="2" type="ORF">GCM10022393_13330</name>
</gene>
<accession>A0ABP7XF82</accession>
<dbReference type="GO" id="GO:0032259">
    <property type="term" value="P:methylation"/>
    <property type="evidence" value="ECO:0007669"/>
    <property type="project" value="UniProtKB-KW"/>
</dbReference>
<dbReference type="InterPro" id="IPR029063">
    <property type="entry name" value="SAM-dependent_MTases_sf"/>
</dbReference>
<name>A0ABP7XF82_9FLAO</name>
<protein>
    <submittedName>
        <fullName evidence="2">Class I SAM-dependent methyltransferase</fullName>
    </submittedName>
</protein>
<keyword evidence="3" id="KW-1185">Reference proteome</keyword>